<evidence type="ECO:0008006" key="5">
    <source>
        <dbReference type="Google" id="ProtNLM"/>
    </source>
</evidence>
<evidence type="ECO:0000313" key="4">
    <source>
        <dbReference type="Proteomes" id="UP001225356"/>
    </source>
</evidence>
<keyword evidence="1" id="KW-1133">Transmembrane helix</keyword>
<name>A0ABT9QKA2_9ACTN</name>
<keyword evidence="4" id="KW-1185">Reference proteome</keyword>
<accession>A0ABT9QKA2</accession>
<evidence type="ECO:0000256" key="1">
    <source>
        <dbReference type="SAM" id="Phobius"/>
    </source>
</evidence>
<dbReference type="EMBL" id="JAUSQU010000001">
    <property type="protein sequence ID" value="MDP9847185.1"/>
    <property type="molecule type" value="Genomic_DNA"/>
</dbReference>
<organism evidence="3 4">
    <name type="scientific">Streptosporangium lutulentum</name>
    <dbReference type="NCBI Taxonomy" id="1461250"/>
    <lineage>
        <taxon>Bacteria</taxon>
        <taxon>Bacillati</taxon>
        <taxon>Actinomycetota</taxon>
        <taxon>Actinomycetes</taxon>
        <taxon>Streptosporangiales</taxon>
        <taxon>Streptosporangiaceae</taxon>
        <taxon>Streptosporangium</taxon>
    </lineage>
</organism>
<feature type="transmembrane region" description="Helical" evidence="1">
    <location>
        <begin position="326"/>
        <end position="345"/>
    </location>
</feature>
<feature type="signal peptide" evidence="2">
    <location>
        <begin position="1"/>
        <end position="25"/>
    </location>
</feature>
<proteinExistence type="predicted"/>
<evidence type="ECO:0000313" key="3">
    <source>
        <dbReference type="EMBL" id="MDP9847185.1"/>
    </source>
</evidence>
<dbReference type="Gene3D" id="2.130.10.10">
    <property type="entry name" value="YVTN repeat-like/Quinoprotein amine dehydrogenase"/>
    <property type="match status" value="1"/>
</dbReference>
<dbReference type="Proteomes" id="UP001225356">
    <property type="component" value="Unassembled WGS sequence"/>
</dbReference>
<keyword evidence="2" id="KW-0732">Signal</keyword>
<protein>
    <recommendedName>
        <fullName evidence="5">WD40-like Beta Propeller Repeat</fullName>
    </recommendedName>
</protein>
<evidence type="ECO:0000256" key="2">
    <source>
        <dbReference type="SAM" id="SignalP"/>
    </source>
</evidence>
<dbReference type="InterPro" id="IPR015943">
    <property type="entry name" value="WD40/YVTN_repeat-like_dom_sf"/>
</dbReference>
<reference evidence="3 4" key="1">
    <citation type="submission" date="2023-07" db="EMBL/GenBank/DDBJ databases">
        <title>Sequencing the genomes of 1000 actinobacteria strains.</title>
        <authorList>
            <person name="Klenk H.-P."/>
        </authorList>
    </citation>
    <scope>NUCLEOTIDE SEQUENCE [LARGE SCALE GENOMIC DNA]</scope>
    <source>
        <strain evidence="3 4">DSM 46740</strain>
    </source>
</reference>
<gene>
    <name evidence="3" type="ORF">J2853_006396</name>
</gene>
<dbReference type="SUPFAM" id="SSF63829">
    <property type="entry name" value="Calcium-dependent phosphotriesterase"/>
    <property type="match status" value="1"/>
</dbReference>
<feature type="chain" id="PRO_5045684420" description="WD40-like Beta Propeller Repeat" evidence="2">
    <location>
        <begin position="26"/>
        <end position="363"/>
    </location>
</feature>
<sequence length="363" mass="38631">MAVRSPAAIFVVAVMIGGTATPALALDDPQFPTSVLTVTDPRILEASGLSLSGDGKRYYTSGDARGRTEVYVINERGETDLTLTLPAGSNEDWEDIATFRGKNGKGYVYVSDMGDAHFIRKDKGLPPRTTFGIVRMDEPAAGATGTQAASGVVSYSIRYSDRAARNSESLLVQPGTGRIFTLDKTEKPEQRAALWAAPAPLVQGQVNVLRRVVAHVPVLKASSAAFSPTGDRIAVRNGEKAYIWRVKNGDVAGAFRDKPIEVNLPAQRQGEGIAFTPDGHALLANSEGPKQPLWRVPLPEAADTETPPQVLEEFTGAETGDSSRDLVMIAIAVGSGLVTVVLIALNVGRIRRARRTGAASVSR</sequence>
<keyword evidence="1" id="KW-0472">Membrane</keyword>
<dbReference type="RefSeq" id="WP_307564240.1">
    <property type="nucleotide sequence ID" value="NZ_JAUSQU010000001.1"/>
</dbReference>
<keyword evidence="1" id="KW-0812">Transmembrane</keyword>
<comment type="caution">
    <text evidence="3">The sequence shown here is derived from an EMBL/GenBank/DDBJ whole genome shotgun (WGS) entry which is preliminary data.</text>
</comment>